<dbReference type="Gene3D" id="3.10.50.40">
    <property type="match status" value="1"/>
</dbReference>
<protein>
    <recommendedName>
        <fullName evidence="5">Peptidyl-prolyl cis-trans isomerase</fullName>
        <ecNumber evidence="5">5.2.1.8</ecNumber>
    </recommendedName>
</protein>
<dbReference type="SUPFAM" id="SSF54534">
    <property type="entry name" value="FKBP-like"/>
    <property type="match status" value="1"/>
</dbReference>
<dbReference type="PANTHER" id="PTHR45779">
    <property type="entry name" value="PEPTIDYLPROLYL ISOMERASE"/>
    <property type="match status" value="1"/>
</dbReference>
<dbReference type="InterPro" id="IPR044609">
    <property type="entry name" value="FKBP2/11"/>
</dbReference>
<feature type="transmembrane region" description="Helical" evidence="7">
    <location>
        <begin position="45"/>
        <end position="65"/>
    </location>
</feature>
<dbReference type="GO" id="GO:0003755">
    <property type="term" value="F:peptidyl-prolyl cis-trans isomerase activity"/>
    <property type="evidence" value="ECO:0007669"/>
    <property type="project" value="UniProtKB-EC"/>
</dbReference>
<keyword evidence="10" id="KW-1185">Reference proteome</keyword>
<feature type="compositionally biased region" description="Polar residues" evidence="6">
    <location>
        <begin position="1"/>
        <end position="17"/>
    </location>
</feature>
<comment type="caution">
    <text evidence="9">The sequence shown here is derived from an EMBL/GenBank/DDBJ whole genome shotgun (WGS) entry which is preliminary data.</text>
</comment>
<feature type="domain" description="PPIase FKBP-type" evidence="8">
    <location>
        <begin position="161"/>
        <end position="249"/>
    </location>
</feature>
<keyword evidence="2 4" id="KW-0697">Rotamase</keyword>
<reference evidence="10" key="1">
    <citation type="journal article" date="2019" name="Int. J. Syst. Evol. Microbiol.">
        <title>The Global Catalogue of Microorganisms (GCM) 10K type strain sequencing project: providing services to taxonomists for standard genome sequencing and annotation.</title>
        <authorList>
            <consortium name="The Broad Institute Genomics Platform"/>
            <consortium name="The Broad Institute Genome Sequencing Center for Infectious Disease"/>
            <person name="Wu L."/>
            <person name="Ma J."/>
        </authorList>
    </citation>
    <scope>NUCLEOTIDE SEQUENCE [LARGE SCALE GENOMIC DNA]</scope>
    <source>
        <strain evidence="10">ZS-35-S2</strain>
    </source>
</reference>
<dbReference type="EMBL" id="JBHSPR010000085">
    <property type="protein sequence ID" value="MFC6023365.1"/>
    <property type="molecule type" value="Genomic_DNA"/>
</dbReference>
<keyword evidence="3 4" id="KW-0413">Isomerase</keyword>
<organism evidence="9 10">
    <name type="scientific">Plantactinospora solaniradicis</name>
    <dbReference type="NCBI Taxonomy" id="1723736"/>
    <lineage>
        <taxon>Bacteria</taxon>
        <taxon>Bacillati</taxon>
        <taxon>Actinomycetota</taxon>
        <taxon>Actinomycetes</taxon>
        <taxon>Micromonosporales</taxon>
        <taxon>Micromonosporaceae</taxon>
        <taxon>Plantactinospora</taxon>
    </lineage>
</organism>
<dbReference type="InterPro" id="IPR001179">
    <property type="entry name" value="PPIase_FKBP_dom"/>
</dbReference>
<dbReference type="PANTHER" id="PTHR45779:SF7">
    <property type="entry name" value="PEPTIDYLPROLYL ISOMERASE"/>
    <property type="match status" value="1"/>
</dbReference>
<name>A0ABW1KP15_9ACTN</name>
<evidence type="ECO:0000256" key="6">
    <source>
        <dbReference type="SAM" id="MobiDB-lite"/>
    </source>
</evidence>
<evidence type="ECO:0000256" key="4">
    <source>
        <dbReference type="PROSITE-ProRule" id="PRU00277"/>
    </source>
</evidence>
<comment type="catalytic activity">
    <reaction evidence="1 4 5">
        <text>[protein]-peptidylproline (omega=180) = [protein]-peptidylproline (omega=0)</text>
        <dbReference type="Rhea" id="RHEA:16237"/>
        <dbReference type="Rhea" id="RHEA-COMP:10747"/>
        <dbReference type="Rhea" id="RHEA-COMP:10748"/>
        <dbReference type="ChEBI" id="CHEBI:83833"/>
        <dbReference type="ChEBI" id="CHEBI:83834"/>
        <dbReference type="EC" id="5.2.1.8"/>
    </reaction>
</comment>
<dbReference type="EC" id="5.2.1.8" evidence="5"/>
<evidence type="ECO:0000313" key="9">
    <source>
        <dbReference type="EMBL" id="MFC6023365.1"/>
    </source>
</evidence>
<evidence type="ECO:0000259" key="8">
    <source>
        <dbReference type="PROSITE" id="PS50059"/>
    </source>
</evidence>
<feature type="region of interest" description="Disordered" evidence="6">
    <location>
        <begin position="1"/>
        <end position="42"/>
    </location>
</feature>
<feature type="compositionally biased region" description="Low complexity" evidence="6">
    <location>
        <begin position="28"/>
        <end position="38"/>
    </location>
</feature>
<dbReference type="Pfam" id="PF00254">
    <property type="entry name" value="FKBP_C"/>
    <property type="match status" value="1"/>
</dbReference>
<evidence type="ECO:0000256" key="3">
    <source>
        <dbReference type="ARBA" id="ARBA00023235"/>
    </source>
</evidence>
<dbReference type="Proteomes" id="UP001596203">
    <property type="component" value="Unassembled WGS sequence"/>
</dbReference>
<keyword evidence="7" id="KW-0472">Membrane</keyword>
<keyword evidence="7" id="KW-0812">Transmembrane</keyword>
<dbReference type="PROSITE" id="PS50059">
    <property type="entry name" value="FKBP_PPIASE"/>
    <property type="match status" value="1"/>
</dbReference>
<evidence type="ECO:0000256" key="2">
    <source>
        <dbReference type="ARBA" id="ARBA00023110"/>
    </source>
</evidence>
<evidence type="ECO:0000256" key="5">
    <source>
        <dbReference type="RuleBase" id="RU003915"/>
    </source>
</evidence>
<comment type="similarity">
    <text evidence="5">Belongs to the FKBP-type PPIase family.</text>
</comment>
<evidence type="ECO:0000256" key="1">
    <source>
        <dbReference type="ARBA" id="ARBA00000971"/>
    </source>
</evidence>
<dbReference type="InterPro" id="IPR046357">
    <property type="entry name" value="PPIase_dom_sf"/>
</dbReference>
<keyword evidence="7" id="KW-1133">Transmembrane helix</keyword>
<accession>A0ABW1KP15</accession>
<feature type="region of interest" description="Disordered" evidence="6">
    <location>
        <begin position="73"/>
        <end position="126"/>
    </location>
</feature>
<sequence length="254" mass="26108">MSDRVQSPEQPGSTSQRRPTKQERRAAAEAAAARASATRVRRQRLAGGIAGVVLVGLGFAALIVLPDVLDRPAESTAAPASSEQTTAPEQPAGTPEPTAPAGDAPSPAAPSENPASPQARPQGDFDPRLAERPAVKADGGKPSKLVVTPLIQGTGPAVQRGQTIAVNYVGVSFQTGKEFGASWDQGEPLQTQIGVGAVIPGWDQGLVGIKVGSRVQLDIPAELAYGEKPADSSRPAGPLRFVVDVLGIKPETGQ</sequence>
<evidence type="ECO:0000313" key="10">
    <source>
        <dbReference type="Proteomes" id="UP001596203"/>
    </source>
</evidence>
<proteinExistence type="inferred from homology"/>
<dbReference type="RefSeq" id="WP_377433512.1">
    <property type="nucleotide sequence ID" value="NZ_JBHSPR010000085.1"/>
</dbReference>
<feature type="compositionally biased region" description="Low complexity" evidence="6">
    <location>
        <begin position="74"/>
        <end position="119"/>
    </location>
</feature>
<gene>
    <name evidence="9" type="ORF">ACFP2T_45330</name>
</gene>
<evidence type="ECO:0000256" key="7">
    <source>
        <dbReference type="SAM" id="Phobius"/>
    </source>
</evidence>